<evidence type="ECO:0000256" key="5">
    <source>
        <dbReference type="SAM" id="MobiDB-lite"/>
    </source>
</evidence>
<proteinExistence type="predicted"/>
<keyword evidence="2 6" id="KW-0812">Transmembrane</keyword>
<dbReference type="Proteomes" id="UP000019141">
    <property type="component" value="Unassembled WGS sequence"/>
</dbReference>
<organism evidence="8 9">
    <name type="scientific">Entotheonella factor</name>
    <dbReference type="NCBI Taxonomy" id="1429438"/>
    <lineage>
        <taxon>Bacteria</taxon>
        <taxon>Pseudomonadati</taxon>
        <taxon>Nitrospinota/Tectimicrobiota group</taxon>
        <taxon>Candidatus Tectimicrobiota</taxon>
        <taxon>Candidatus Entotheonellia</taxon>
        <taxon>Candidatus Entotheonellales</taxon>
        <taxon>Candidatus Entotheonellaceae</taxon>
        <taxon>Candidatus Entotheonella</taxon>
    </lineage>
</organism>
<dbReference type="InterPro" id="IPR036869">
    <property type="entry name" value="J_dom_sf"/>
</dbReference>
<dbReference type="InterPro" id="IPR001623">
    <property type="entry name" value="DnaJ_domain"/>
</dbReference>
<evidence type="ECO:0000313" key="9">
    <source>
        <dbReference type="Proteomes" id="UP000019141"/>
    </source>
</evidence>
<dbReference type="SUPFAM" id="SSF46565">
    <property type="entry name" value="Chaperone J-domain"/>
    <property type="match status" value="1"/>
</dbReference>
<dbReference type="Pfam" id="PF06803">
    <property type="entry name" value="DUF1232"/>
    <property type="match status" value="1"/>
</dbReference>
<gene>
    <name evidence="8" type="ORF">ETSY1_37885</name>
</gene>
<dbReference type="Pfam" id="PF00226">
    <property type="entry name" value="DnaJ"/>
    <property type="match status" value="1"/>
</dbReference>
<dbReference type="SMART" id="SM00271">
    <property type="entry name" value="DnaJ"/>
    <property type="match status" value="1"/>
</dbReference>
<feature type="region of interest" description="Disordered" evidence="5">
    <location>
        <begin position="55"/>
        <end position="79"/>
    </location>
</feature>
<evidence type="ECO:0000313" key="8">
    <source>
        <dbReference type="EMBL" id="ETW93741.1"/>
    </source>
</evidence>
<feature type="domain" description="J" evidence="7">
    <location>
        <begin position="87"/>
        <end position="149"/>
    </location>
</feature>
<sequence>MGNVWPLVVLCLGILYVLSPIDVVPDIIPILGWIEDFLVFAAALWLANRMRKPSPEDIEVEQDETSRDSRADGDALRDQPAAALPKTPWQLLDIDPGASDEAIEAAYKAKLMQYHPDRVAHLGEDLQRLAHEKTLEIQRAYEHIKRRRT</sequence>
<dbReference type="GO" id="GO:0012505">
    <property type="term" value="C:endomembrane system"/>
    <property type="evidence" value="ECO:0007669"/>
    <property type="project" value="UniProtKB-SubCell"/>
</dbReference>
<keyword evidence="9" id="KW-1185">Reference proteome</keyword>
<comment type="caution">
    <text evidence="8">The sequence shown here is derived from an EMBL/GenBank/DDBJ whole genome shotgun (WGS) entry which is preliminary data.</text>
</comment>
<dbReference type="InterPro" id="IPR010652">
    <property type="entry name" value="DUF1232"/>
</dbReference>
<reference evidence="8 9" key="1">
    <citation type="journal article" date="2014" name="Nature">
        <title>An environmental bacterial taxon with a large and distinct metabolic repertoire.</title>
        <authorList>
            <person name="Wilson M.C."/>
            <person name="Mori T."/>
            <person name="Ruckert C."/>
            <person name="Uria A.R."/>
            <person name="Helf M.J."/>
            <person name="Takada K."/>
            <person name="Gernert C."/>
            <person name="Steffens U.A."/>
            <person name="Heycke N."/>
            <person name="Schmitt S."/>
            <person name="Rinke C."/>
            <person name="Helfrich E.J."/>
            <person name="Brachmann A.O."/>
            <person name="Gurgui C."/>
            <person name="Wakimoto T."/>
            <person name="Kracht M."/>
            <person name="Crusemann M."/>
            <person name="Hentschel U."/>
            <person name="Abe I."/>
            <person name="Matsunaga S."/>
            <person name="Kalinowski J."/>
            <person name="Takeyama H."/>
            <person name="Piel J."/>
        </authorList>
    </citation>
    <scope>NUCLEOTIDE SEQUENCE [LARGE SCALE GENOMIC DNA]</scope>
    <source>
        <strain evidence="9">TSY1</strain>
    </source>
</reference>
<evidence type="ECO:0000259" key="7">
    <source>
        <dbReference type="PROSITE" id="PS50076"/>
    </source>
</evidence>
<dbReference type="AlphaFoldDB" id="W4L8R7"/>
<evidence type="ECO:0000256" key="4">
    <source>
        <dbReference type="ARBA" id="ARBA00023136"/>
    </source>
</evidence>
<evidence type="ECO:0000256" key="1">
    <source>
        <dbReference type="ARBA" id="ARBA00004127"/>
    </source>
</evidence>
<protein>
    <recommendedName>
        <fullName evidence="7">J domain-containing protein</fullName>
    </recommendedName>
</protein>
<name>W4L8R7_ENTF1</name>
<feature type="compositionally biased region" description="Basic and acidic residues" evidence="5">
    <location>
        <begin position="64"/>
        <end position="77"/>
    </location>
</feature>
<evidence type="ECO:0000256" key="2">
    <source>
        <dbReference type="ARBA" id="ARBA00022692"/>
    </source>
</evidence>
<dbReference type="PRINTS" id="PR00625">
    <property type="entry name" value="JDOMAIN"/>
</dbReference>
<accession>W4L8R7</accession>
<dbReference type="Gene3D" id="1.10.287.110">
    <property type="entry name" value="DnaJ domain"/>
    <property type="match status" value="1"/>
</dbReference>
<evidence type="ECO:0000256" key="6">
    <source>
        <dbReference type="SAM" id="Phobius"/>
    </source>
</evidence>
<dbReference type="PROSITE" id="PS50076">
    <property type="entry name" value="DNAJ_2"/>
    <property type="match status" value="1"/>
</dbReference>
<comment type="subcellular location">
    <subcellularLocation>
        <location evidence="1">Endomembrane system</location>
        <topology evidence="1">Multi-pass membrane protein</topology>
    </subcellularLocation>
</comment>
<keyword evidence="4 6" id="KW-0472">Membrane</keyword>
<keyword evidence="3 6" id="KW-1133">Transmembrane helix</keyword>
<dbReference type="HOGENOM" id="CLU_1522809_0_0_7"/>
<dbReference type="EMBL" id="AZHW01001180">
    <property type="protein sequence ID" value="ETW93741.1"/>
    <property type="molecule type" value="Genomic_DNA"/>
</dbReference>
<dbReference type="CDD" id="cd06257">
    <property type="entry name" value="DnaJ"/>
    <property type="match status" value="1"/>
</dbReference>
<feature type="transmembrane region" description="Helical" evidence="6">
    <location>
        <begin position="30"/>
        <end position="47"/>
    </location>
</feature>
<evidence type="ECO:0000256" key="3">
    <source>
        <dbReference type="ARBA" id="ARBA00022989"/>
    </source>
</evidence>